<dbReference type="STRING" id="230819.A0A5C3L6M4"/>
<evidence type="ECO:0000313" key="2">
    <source>
        <dbReference type="EMBL" id="TFK28410.1"/>
    </source>
</evidence>
<dbReference type="Pfam" id="PF02129">
    <property type="entry name" value="Peptidase_S15"/>
    <property type="match status" value="1"/>
</dbReference>
<keyword evidence="2" id="KW-0378">Hydrolase</keyword>
<feature type="domain" description="Xaa-Pro dipeptidyl-peptidase-like" evidence="1">
    <location>
        <begin position="66"/>
        <end position="128"/>
    </location>
</feature>
<evidence type="ECO:0000313" key="3">
    <source>
        <dbReference type="Proteomes" id="UP000307440"/>
    </source>
</evidence>
<dbReference type="EMBL" id="ML210156">
    <property type="protein sequence ID" value="TFK28410.1"/>
    <property type="molecule type" value="Genomic_DNA"/>
</dbReference>
<gene>
    <name evidence="2" type="ORF">FA15DRAFT_701079</name>
</gene>
<name>A0A5C3L6M4_COPMA</name>
<accession>A0A5C3L6M4</accession>
<reference evidence="2 3" key="1">
    <citation type="journal article" date="2019" name="Nat. Ecol. Evol.">
        <title>Megaphylogeny resolves global patterns of mushroom evolution.</title>
        <authorList>
            <person name="Varga T."/>
            <person name="Krizsan K."/>
            <person name="Foldi C."/>
            <person name="Dima B."/>
            <person name="Sanchez-Garcia M."/>
            <person name="Sanchez-Ramirez S."/>
            <person name="Szollosi G.J."/>
            <person name="Szarkandi J.G."/>
            <person name="Papp V."/>
            <person name="Albert L."/>
            <person name="Andreopoulos W."/>
            <person name="Angelini C."/>
            <person name="Antonin V."/>
            <person name="Barry K.W."/>
            <person name="Bougher N.L."/>
            <person name="Buchanan P."/>
            <person name="Buyck B."/>
            <person name="Bense V."/>
            <person name="Catcheside P."/>
            <person name="Chovatia M."/>
            <person name="Cooper J."/>
            <person name="Damon W."/>
            <person name="Desjardin D."/>
            <person name="Finy P."/>
            <person name="Geml J."/>
            <person name="Haridas S."/>
            <person name="Hughes K."/>
            <person name="Justo A."/>
            <person name="Karasinski D."/>
            <person name="Kautmanova I."/>
            <person name="Kiss B."/>
            <person name="Kocsube S."/>
            <person name="Kotiranta H."/>
            <person name="LaButti K.M."/>
            <person name="Lechner B.E."/>
            <person name="Liimatainen K."/>
            <person name="Lipzen A."/>
            <person name="Lukacs Z."/>
            <person name="Mihaltcheva S."/>
            <person name="Morgado L.N."/>
            <person name="Niskanen T."/>
            <person name="Noordeloos M.E."/>
            <person name="Ohm R.A."/>
            <person name="Ortiz-Santana B."/>
            <person name="Ovrebo C."/>
            <person name="Racz N."/>
            <person name="Riley R."/>
            <person name="Savchenko A."/>
            <person name="Shiryaev A."/>
            <person name="Soop K."/>
            <person name="Spirin V."/>
            <person name="Szebenyi C."/>
            <person name="Tomsovsky M."/>
            <person name="Tulloss R.E."/>
            <person name="Uehling J."/>
            <person name="Grigoriev I.V."/>
            <person name="Vagvolgyi C."/>
            <person name="Papp T."/>
            <person name="Martin F.M."/>
            <person name="Miettinen O."/>
            <person name="Hibbett D.S."/>
            <person name="Nagy L.G."/>
        </authorList>
    </citation>
    <scope>NUCLEOTIDE SEQUENCE [LARGE SCALE GENOMIC DNA]</scope>
    <source>
        <strain evidence="2 3">CBS 121175</strain>
    </source>
</reference>
<proteinExistence type="predicted"/>
<keyword evidence="3" id="KW-1185">Reference proteome</keyword>
<dbReference type="SUPFAM" id="SSF53474">
    <property type="entry name" value="alpha/beta-Hydrolases"/>
    <property type="match status" value="1"/>
</dbReference>
<protein>
    <submittedName>
        <fullName evidence="2">Alpha/beta-hydrolase</fullName>
    </submittedName>
</protein>
<dbReference type="AlphaFoldDB" id="A0A5C3L6M4"/>
<evidence type="ECO:0000259" key="1">
    <source>
        <dbReference type="Pfam" id="PF02129"/>
    </source>
</evidence>
<dbReference type="InterPro" id="IPR029058">
    <property type="entry name" value="AB_hydrolase_fold"/>
</dbReference>
<dbReference type="PANTHER" id="PTHR42103:SF2">
    <property type="entry name" value="AB HYDROLASE-1 DOMAIN-CONTAINING PROTEIN"/>
    <property type="match status" value="1"/>
</dbReference>
<dbReference type="Gene3D" id="3.40.50.1820">
    <property type="entry name" value="alpha/beta hydrolase"/>
    <property type="match status" value="1"/>
</dbReference>
<dbReference type="OrthoDB" id="10260961at2759"/>
<organism evidence="2 3">
    <name type="scientific">Coprinopsis marcescibilis</name>
    <name type="common">Agaric fungus</name>
    <name type="synonym">Psathyrella marcescibilis</name>
    <dbReference type="NCBI Taxonomy" id="230819"/>
    <lineage>
        <taxon>Eukaryota</taxon>
        <taxon>Fungi</taxon>
        <taxon>Dikarya</taxon>
        <taxon>Basidiomycota</taxon>
        <taxon>Agaricomycotina</taxon>
        <taxon>Agaricomycetes</taxon>
        <taxon>Agaricomycetidae</taxon>
        <taxon>Agaricales</taxon>
        <taxon>Agaricineae</taxon>
        <taxon>Psathyrellaceae</taxon>
        <taxon>Coprinopsis</taxon>
    </lineage>
</organism>
<dbReference type="PANTHER" id="PTHR42103">
    <property type="entry name" value="ALPHA/BETA-HYDROLASES SUPERFAMILY PROTEIN"/>
    <property type="match status" value="1"/>
</dbReference>
<dbReference type="InterPro" id="IPR000383">
    <property type="entry name" value="Xaa-Pro-like_dom"/>
</dbReference>
<dbReference type="Proteomes" id="UP000307440">
    <property type="component" value="Unassembled WGS sequence"/>
</dbReference>
<dbReference type="GO" id="GO:0016787">
    <property type="term" value="F:hydrolase activity"/>
    <property type="evidence" value="ECO:0007669"/>
    <property type="project" value="UniProtKB-KW"/>
</dbReference>
<sequence length="251" mass="28277">MDIPEPLLKDGRLKLSTGVTLECILKAPNPSSDPQTCSQLAICLHPWSWLGGQMNDPVLRSLDGVLKQAGYHVLRYNSRAVGRSTGRSSFTGFDEAKDLEAIVEWASENMPQLRDVALIGYSHGSLVASLHPPRKYQSSESESVNIRHILISYPLGPRSFLTLFRHSFYEKKLEELVQDPQSKVLILYGDRDEFTGVDRYKEWTARLKALPGTSEDRLGVVHVEGASHFWNDEESCDRLWASVFEWVSVST</sequence>